<dbReference type="GO" id="GO:0006260">
    <property type="term" value="P:DNA replication"/>
    <property type="evidence" value="ECO:0007669"/>
    <property type="project" value="TreeGrafter"/>
</dbReference>
<dbReference type="GO" id="GO:0005524">
    <property type="term" value="F:ATP binding"/>
    <property type="evidence" value="ECO:0007669"/>
    <property type="project" value="InterPro"/>
</dbReference>
<dbReference type="CDD" id="cd00009">
    <property type="entry name" value="AAA"/>
    <property type="match status" value="1"/>
</dbReference>
<protein>
    <submittedName>
        <fullName evidence="3">Primosomal protein DnaI</fullName>
    </submittedName>
</protein>
<organism evidence="3 4">
    <name type="scientific">Periweissella fabalis</name>
    <dbReference type="NCBI Taxonomy" id="1070421"/>
    <lineage>
        <taxon>Bacteria</taxon>
        <taxon>Bacillati</taxon>
        <taxon>Bacillota</taxon>
        <taxon>Bacilli</taxon>
        <taxon>Lactobacillales</taxon>
        <taxon>Lactobacillaceae</taxon>
        <taxon>Periweissella</taxon>
    </lineage>
</organism>
<dbReference type="InterPro" id="IPR027417">
    <property type="entry name" value="P-loop_NTPase"/>
</dbReference>
<feature type="domain" description="Primosomal DnaI N-terminal" evidence="2">
    <location>
        <begin position="2"/>
        <end position="95"/>
    </location>
</feature>
<dbReference type="Proteomes" id="UP000549765">
    <property type="component" value="Unassembled WGS sequence"/>
</dbReference>
<dbReference type="NCBIfam" id="NF006505">
    <property type="entry name" value="PRK08939.1"/>
    <property type="match status" value="1"/>
</dbReference>
<dbReference type="InterPro" id="IPR009928">
    <property type="entry name" value="DnaI_N"/>
</dbReference>
<dbReference type="SUPFAM" id="SSF52540">
    <property type="entry name" value="P-loop containing nucleoside triphosphate hydrolases"/>
    <property type="match status" value="1"/>
</dbReference>
<dbReference type="RefSeq" id="WP_168722073.1">
    <property type="nucleotide sequence ID" value="NZ_JAAXPN010000005.1"/>
</dbReference>
<comment type="caution">
    <text evidence="3">The sequence shown here is derived from an EMBL/GenBank/DDBJ whole genome shotgun (WGS) entry which is preliminary data.</text>
</comment>
<proteinExistence type="predicted"/>
<dbReference type="Pfam" id="PF00308">
    <property type="entry name" value="Bac_DnaA"/>
    <property type="match status" value="1"/>
</dbReference>
<evidence type="ECO:0000259" key="1">
    <source>
        <dbReference type="Pfam" id="PF00308"/>
    </source>
</evidence>
<dbReference type="AlphaFoldDB" id="A0A7X6S360"/>
<dbReference type="EMBL" id="JAAXPN010000005">
    <property type="protein sequence ID" value="NKZ24273.1"/>
    <property type="molecule type" value="Genomic_DNA"/>
</dbReference>
<evidence type="ECO:0000313" key="3">
    <source>
        <dbReference type="EMBL" id="NKZ24273.1"/>
    </source>
</evidence>
<dbReference type="Pfam" id="PF07319">
    <property type="entry name" value="DnaI_N"/>
    <property type="match status" value="1"/>
</dbReference>
<gene>
    <name evidence="3" type="primary">dnaI</name>
    <name evidence="3" type="ORF">HF964_05590</name>
</gene>
<reference evidence="3 4" key="1">
    <citation type="submission" date="2020-04" db="EMBL/GenBank/DDBJ databases">
        <title>MicrobeNet Type strains.</title>
        <authorList>
            <person name="Nicholson A.C."/>
        </authorList>
    </citation>
    <scope>NUCLEOTIDE SEQUENCE [LARGE SCALE GENOMIC DNA]</scope>
    <source>
        <strain evidence="3 4">CCUG 61472</strain>
    </source>
</reference>
<keyword evidence="4" id="KW-1185">Reference proteome</keyword>
<evidence type="ECO:0000259" key="2">
    <source>
        <dbReference type="Pfam" id="PF07319"/>
    </source>
</evidence>
<dbReference type="PANTHER" id="PTHR30050">
    <property type="entry name" value="CHROMOSOMAL REPLICATION INITIATOR PROTEIN DNAA"/>
    <property type="match status" value="1"/>
</dbReference>
<sequence length="312" mass="35487">MMEDLGAKLRGYLATHKEHGAVVQAALQEAFNNPEVQAFLAAQSVELPHDFFEKSAAKIFEFVKQKNNLAQGKQTIAPGYVPELRLEQGYATVVYRPTQQAIMADKLRKRQARIKAINMPKTIRQASFDNFDLDVSRQPIVGQLVTWIENYLAKPNQYHQGMYLYGNYGIGKTYLMGALANELADHGLGVTMVHFPTFAVEMRNSIANKETNTLEQIQVIKESPVLIIDDIGAESMSAWIRDDVLGVILEYRMQNELATFFTSNFDLKQLEHEHLAETKQAVEPVKAERLMQRVRFLAKEVFMNGHNRRLDV</sequence>
<dbReference type="PANTHER" id="PTHR30050:SF8">
    <property type="entry name" value="PRIMOSOMAL PROTEIN DNAI"/>
    <property type="match status" value="1"/>
</dbReference>
<dbReference type="Gene3D" id="3.40.50.300">
    <property type="entry name" value="P-loop containing nucleotide triphosphate hydrolases"/>
    <property type="match status" value="1"/>
</dbReference>
<accession>A0A7X6S360</accession>
<evidence type="ECO:0000313" key="4">
    <source>
        <dbReference type="Proteomes" id="UP000549765"/>
    </source>
</evidence>
<dbReference type="InterPro" id="IPR013317">
    <property type="entry name" value="DnaA_dom"/>
</dbReference>
<feature type="domain" description="Chromosomal replication initiator protein DnaA ATPAse" evidence="1">
    <location>
        <begin position="154"/>
        <end position="232"/>
    </location>
</feature>
<name>A0A7X6S360_9LACO</name>